<dbReference type="PANTHER" id="PTHR43303">
    <property type="entry name" value="NADPH DEHYDROGENASE C23G7.10C-RELATED"/>
    <property type="match status" value="1"/>
</dbReference>
<dbReference type="GO" id="GO:0010181">
    <property type="term" value="F:FMN binding"/>
    <property type="evidence" value="ECO:0007669"/>
    <property type="project" value="InterPro"/>
</dbReference>
<evidence type="ECO:0000256" key="2">
    <source>
        <dbReference type="ARBA" id="ARBA00022630"/>
    </source>
</evidence>
<accession>A0A6G1IRQ4</accession>
<dbReference type="SUPFAM" id="SSF51395">
    <property type="entry name" value="FMN-linked oxidoreductases"/>
    <property type="match status" value="1"/>
</dbReference>
<comment type="cofactor">
    <cofactor evidence="1">
        <name>FMN</name>
        <dbReference type="ChEBI" id="CHEBI:58210"/>
    </cofactor>
</comment>
<gene>
    <name evidence="8" type="ORF">K458DRAFT_421255</name>
</gene>
<dbReference type="EMBL" id="MU005594">
    <property type="protein sequence ID" value="KAF2680926.1"/>
    <property type="molecule type" value="Genomic_DNA"/>
</dbReference>
<keyword evidence="5" id="KW-0560">Oxidoreductase</keyword>
<dbReference type="Proteomes" id="UP000799291">
    <property type="component" value="Unassembled WGS sequence"/>
</dbReference>
<keyword evidence="9" id="KW-1185">Reference proteome</keyword>
<reference evidence="8" key="1">
    <citation type="journal article" date="2020" name="Stud. Mycol.">
        <title>101 Dothideomycetes genomes: a test case for predicting lifestyles and emergence of pathogens.</title>
        <authorList>
            <person name="Haridas S."/>
            <person name="Albert R."/>
            <person name="Binder M."/>
            <person name="Bloem J."/>
            <person name="Labutti K."/>
            <person name="Salamov A."/>
            <person name="Andreopoulos B."/>
            <person name="Baker S."/>
            <person name="Barry K."/>
            <person name="Bills G."/>
            <person name="Bluhm B."/>
            <person name="Cannon C."/>
            <person name="Castanera R."/>
            <person name="Culley D."/>
            <person name="Daum C."/>
            <person name="Ezra D."/>
            <person name="Gonzalez J."/>
            <person name="Henrissat B."/>
            <person name="Kuo A."/>
            <person name="Liang C."/>
            <person name="Lipzen A."/>
            <person name="Lutzoni F."/>
            <person name="Magnuson J."/>
            <person name="Mondo S."/>
            <person name="Nolan M."/>
            <person name="Ohm R."/>
            <person name="Pangilinan J."/>
            <person name="Park H.-J."/>
            <person name="Ramirez L."/>
            <person name="Alfaro M."/>
            <person name="Sun H."/>
            <person name="Tritt A."/>
            <person name="Yoshinaga Y."/>
            <person name="Zwiers L.-H."/>
            <person name="Turgeon B."/>
            <person name="Goodwin S."/>
            <person name="Spatafora J."/>
            <person name="Crous P."/>
            <person name="Grigoriev I."/>
        </authorList>
    </citation>
    <scope>NUCLEOTIDE SEQUENCE</scope>
    <source>
        <strain evidence="8">CBS 122367</strain>
    </source>
</reference>
<dbReference type="Gene3D" id="3.20.20.70">
    <property type="entry name" value="Aldolase class I"/>
    <property type="match status" value="1"/>
</dbReference>
<dbReference type="GO" id="GO:0050661">
    <property type="term" value="F:NADP binding"/>
    <property type="evidence" value="ECO:0007669"/>
    <property type="project" value="InterPro"/>
</dbReference>
<proteinExistence type="predicted"/>
<dbReference type="GO" id="GO:0003959">
    <property type="term" value="F:NADPH dehydrogenase activity"/>
    <property type="evidence" value="ECO:0007669"/>
    <property type="project" value="InterPro"/>
</dbReference>
<name>A0A6G1IRQ4_9PLEO</name>
<feature type="compositionally biased region" description="Basic and acidic residues" evidence="6">
    <location>
        <begin position="422"/>
        <end position="443"/>
    </location>
</feature>
<dbReference type="CDD" id="cd02932">
    <property type="entry name" value="OYE_YqiM_FMN"/>
    <property type="match status" value="1"/>
</dbReference>
<feature type="region of interest" description="Disordered" evidence="6">
    <location>
        <begin position="418"/>
        <end position="443"/>
    </location>
</feature>
<evidence type="ECO:0000313" key="9">
    <source>
        <dbReference type="Proteomes" id="UP000799291"/>
    </source>
</evidence>
<sequence length="443" mass="48403">MPAQEHSHHGLPKQVEGENSLTNRAAKGVSSHLSYFTPQQDPPAGTALGMKDGSSKIPKLFTPLKLRGVTFQNRIGLSPLCQYSAENGHHTPWHLTHLGGIIQRGPGLTFIEATAVVPEGRITPEDSGLWQDSQIEPLRKTVEFAHSQGQKIGIQLAHAGRKASTVAPWLSMGDVAGKDLNGWPDNVKAPSAIAYNDRHAQPKEMTKDDIEAFKQAFKDAAQRAVQAGFDVIEIHNAHGYLLHTFLSPASNHRTDEYGGSFENRIRLTLEVVDVTRQAIPDTMPLFLRVSATDWLEESDVQGWTVEETVKLGEVLAEKGVDLLDVSSGGLHEKQKIKGGPGYQVPFAKAVKDKVGDKMAVSTVGTITQGRQANGYLENDGLDFVLAGRMFQKNPGLVWAWADDLGVEGRWANQIRWGFGGRGKKDGPKHGPRNEADFIEAKNN</sequence>
<organism evidence="8 9">
    <name type="scientific">Lentithecium fluviatile CBS 122367</name>
    <dbReference type="NCBI Taxonomy" id="1168545"/>
    <lineage>
        <taxon>Eukaryota</taxon>
        <taxon>Fungi</taxon>
        <taxon>Dikarya</taxon>
        <taxon>Ascomycota</taxon>
        <taxon>Pezizomycotina</taxon>
        <taxon>Dothideomycetes</taxon>
        <taxon>Pleosporomycetidae</taxon>
        <taxon>Pleosporales</taxon>
        <taxon>Massarineae</taxon>
        <taxon>Lentitheciaceae</taxon>
        <taxon>Lentithecium</taxon>
    </lineage>
</organism>
<feature type="region of interest" description="Disordered" evidence="6">
    <location>
        <begin position="24"/>
        <end position="48"/>
    </location>
</feature>
<evidence type="ECO:0000259" key="7">
    <source>
        <dbReference type="Pfam" id="PF00724"/>
    </source>
</evidence>
<evidence type="ECO:0000256" key="3">
    <source>
        <dbReference type="ARBA" id="ARBA00022643"/>
    </source>
</evidence>
<evidence type="ECO:0000256" key="1">
    <source>
        <dbReference type="ARBA" id="ARBA00001917"/>
    </source>
</evidence>
<keyword evidence="3" id="KW-0288">FMN</keyword>
<dbReference type="OrthoDB" id="72788at2759"/>
<keyword evidence="4" id="KW-0521">NADP</keyword>
<evidence type="ECO:0000256" key="5">
    <source>
        <dbReference type="ARBA" id="ARBA00023002"/>
    </source>
</evidence>
<protein>
    <submittedName>
        <fullName evidence="8">FMN-linked oxidoreductase</fullName>
    </submittedName>
</protein>
<evidence type="ECO:0000256" key="4">
    <source>
        <dbReference type="ARBA" id="ARBA00022857"/>
    </source>
</evidence>
<keyword evidence="2" id="KW-0285">Flavoprotein</keyword>
<dbReference type="PANTHER" id="PTHR43303:SF4">
    <property type="entry name" value="NADPH DEHYDROGENASE C23G7.10C-RELATED"/>
    <property type="match status" value="1"/>
</dbReference>
<dbReference type="AlphaFoldDB" id="A0A6G1IRQ4"/>
<dbReference type="InterPro" id="IPR044152">
    <property type="entry name" value="YqjM-like"/>
</dbReference>
<evidence type="ECO:0000256" key="6">
    <source>
        <dbReference type="SAM" id="MobiDB-lite"/>
    </source>
</evidence>
<evidence type="ECO:0000313" key="8">
    <source>
        <dbReference type="EMBL" id="KAF2680926.1"/>
    </source>
</evidence>
<feature type="domain" description="NADH:flavin oxidoreductase/NADH oxidase N-terminal" evidence="7">
    <location>
        <begin position="59"/>
        <end position="397"/>
    </location>
</feature>
<dbReference type="InterPro" id="IPR013785">
    <property type="entry name" value="Aldolase_TIM"/>
</dbReference>
<dbReference type="Pfam" id="PF00724">
    <property type="entry name" value="Oxidored_FMN"/>
    <property type="match status" value="1"/>
</dbReference>
<dbReference type="InterPro" id="IPR001155">
    <property type="entry name" value="OxRdtase_FMN_N"/>
</dbReference>